<name>A0AB36FRT0_ALTMA</name>
<dbReference type="Proteomes" id="UP000095392">
    <property type="component" value="Unassembled WGS sequence"/>
</dbReference>
<protein>
    <submittedName>
        <fullName evidence="1">Uncharacterized protein</fullName>
    </submittedName>
</protein>
<proteinExistence type="predicted"/>
<dbReference type="AlphaFoldDB" id="A0AB36FRT0"/>
<sequence length="42" mass="4230">MTKISSTDSIGDRQIIAGQLNYVAGILGIGDLESGLLGASGH</sequence>
<accession>A0AB36FRT0</accession>
<evidence type="ECO:0000313" key="1">
    <source>
        <dbReference type="EMBL" id="OES24862.1"/>
    </source>
</evidence>
<keyword evidence="2" id="KW-1185">Reference proteome</keyword>
<comment type="caution">
    <text evidence="1">The sequence shown here is derived from an EMBL/GenBank/DDBJ whole genome shotgun (WGS) entry which is preliminary data.</text>
</comment>
<evidence type="ECO:0000313" key="2">
    <source>
        <dbReference type="Proteomes" id="UP000095392"/>
    </source>
</evidence>
<organism evidence="1 2">
    <name type="scientific">Alteromonas macleodii</name>
    <name type="common">Pseudoalteromonas macleodii</name>
    <dbReference type="NCBI Taxonomy" id="28108"/>
    <lineage>
        <taxon>Bacteria</taxon>
        <taxon>Pseudomonadati</taxon>
        <taxon>Pseudomonadota</taxon>
        <taxon>Gammaproteobacteria</taxon>
        <taxon>Alteromonadales</taxon>
        <taxon>Alteromonadaceae</taxon>
        <taxon>Alteromonas/Salinimonas group</taxon>
        <taxon>Alteromonas</taxon>
    </lineage>
</organism>
<dbReference type="EMBL" id="MIPY01000058">
    <property type="protein sequence ID" value="OES24862.1"/>
    <property type="molecule type" value="Genomic_DNA"/>
</dbReference>
<gene>
    <name evidence="1" type="ORF">BFV95_4621</name>
</gene>
<reference evidence="1 2" key="1">
    <citation type="submission" date="2016-09" db="EMBL/GenBank/DDBJ databases">
        <title>Draft Genome Sequence of four Alteromonas macleodii strains isolated from copper coupons and grown long-term at elevated copper levels.</title>
        <authorList>
            <person name="Cusick K."/>
            <person name="Dale J."/>
            <person name="Little B."/>
            <person name="Biffinger J."/>
        </authorList>
    </citation>
    <scope>NUCLEOTIDE SEQUENCE [LARGE SCALE GENOMIC DNA]</scope>
    <source>
        <strain evidence="1 2">KCP01</strain>
    </source>
</reference>